<name>A0A0S4J222_BODSA</name>
<evidence type="ECO:0000313" key="2">
    <source>
        <dbReference type="Proteomes" id="UP000051952"/>
    </source>
</evidence>
<evidence type="ECO:0000313" key="1">
    <source>
        <dbReference type="EMBL" id="CUG57652.1"/>
    </source>
</evidence>
<reference evidence="2" key="1">
    <citation type="submission" date="2015-09" db="EMBL/GenBank/DDBJ databases">
        <authorList>
            <consortium name="Pathogen Informatics"/>
        </authorList>
    </citation>
    <scope>NUCLEOTIDE SEQUENCE [LARGE SCALE GENOMIC DNA]</scope>
    <source>
        <strain evidence="2">Lake Konstanz</strain>
    </source>
</reference>
<dbReference type="EMBL" id="CYKH01000885">
    <property type="protein sequence ID" value="CUG57652.1"/>
    <property type="molecule type" value="Genomic_DNA"/>
</dbReference>
<dbReference type="VEuPathDB" id="TriTrypDB:BSAL_81520"/>
<sequence length="105" mass="11972">MLATDVQRPLKIHTMTTGDGILCHSFEGYPHSLLDGQLAVLEAAQIRLQHEQVRSFAPQPHPCDQSCPWCSACNWHHKFLIRLGNQCLRQTAHRKTVSEFRGKKI</sequence>
<dbReference type="Proteomes" id="UP000051952">
    <property type="component" value="Unassembled WGS sequence"/>
</dbReference>
<keyword evidence="2" id="KW-1185">Reference proteome</keyword>
<organism evidence="1 2">
    <name type="scientific">Bodo saltans</name>
    <name type="common">Flagellated protozoan</name>
    <dbReference type="NCBI Taxonomy" id="75058"/>
    <lineage>
        <taxon>Eukaryota</taxon>
        <taxon>Discoba</taxon>
        <taxon>Euglenozoa</taxon>
        <taxon>Kinetoplastea</taxon>
        <taxon>Metakinetoplastina</taxon>
        <taxon>Eubodonida</taxon>
        <taxon>Bodonidae</taxon>
        <taxon>Bodo</taxon>
    </lineage>
</organism>
<proteinExistence type="predicted"/>
<gene>
    <name evidence="1" type="ORF">BSAL_81520</name>
</gene>
<protein>
    <submittedName>
        <fullName evidence="1">Uncharacterized protein</fullName>
    </submittedName>
</protein>
<accession>A0A0S4J222</accession>
<dbReference type="AlphaFoldDB" id="A0A0S4J222"/>